<dbReference type="GO" id="GO:0015074">
    <property type="term" value="P:DNA integration"/>
    <property type="evidence" value="ECO:0007669"/>
    <property type="project" value="InterPro"/>
</dbReference>
<dbReference type="Pfam" id="PF17921">
    <property type="entry name" value="Integrase_H2C2"/>
    <property type="match status" value="1"/>
</dbReference>
<evidence type="ECO:0000256" key="7">
    <source>
        <dbReference type="ARBA" id="ARBA00022737"/>
    </source>
</evidence>
<dbReference type="SMART" id="SM00612">
    <property type="entry name" value="Kelch"/>
    <property type="match status" value="2"/>
</dbReference>
<feature type="region of interest" description="Disordered" evidence="12">
    <location>
        <begin position="1235"/>
        <end position="1271"/>
    </location>
</feature>
<dbReference type="EC" id="3.1.26.4" evidence="2"/>
<dbReference type="GO" id="GO:0003964">
    <property type="term" value="F:RNA-directed DNA polymerase activity"/>
    <property type="evidence" value="ECO:0007669"/>
    <property type="project" value="UniProtKB-KW"/>
</dbReference>
<dbReference type="Gene3D" id="3.10.10.10">
    <property type="entry name" value="HIV Type 1 Reverse Transcriptase, subunit A, domain 1"/>
    <property type="match status" value="1"/>
</dbReference>
<dbReference type="InterPro" id="IPR041373">
    <property type="entry name" value="RT_RNaseH"/>
</dbReference>
<dbReference type="Pfam" id="PF00665">
    <property type="entry name" value="rve"/>
    <property type="match status" value="1"/>
</dbReference>
<feature type="region of interest" description="Disordered" evidence="12">
    <location>
        <begin position="181"/>
        <end position="221"/>
    </location>
</feature>
<dbReference type="GO" id="GO:0004523">
    <property type="term" value="F:RNA-DNA hybrid ribonuclease activity"/>
    <property type="evidence" value="ECO:0007669"/>
    <property type="project" value="UniProtKB-EC"/>
</dbReference>
<dbReference type="InterPro" id="IPR012337">
    <property type="entry name" value="RNaseH-like_sf"/>
</dbReference>
<evidence type="ECO:0000256" key="3">
    <source>
        <dbReference type="ARBA" id="ARBA00022441"/>
    </source>
</evidence>
<dbReference type="Gene3D" id="1.25.40.420">
    <property type="match status" value="1"/>
</dbReference>
<dbReference type="InterPro" id="IPR011705">
    <property type="entry name" value="BACK"/>
</dbReference>
<dbReference type="InterPro" id="IPR036397">
    <property type="entry name" value="RNaseH_sf"/>
</dbReference>
<keyword evidence="6" id="KW-0540">Nuclease</keyword>
<dbReference type="SUPFAM" id="SSF56672">
    <property type="entry name" value="DNA/RNA polymerases"/>
    <property type="match status" value="1"/>
</dbReference>
<keyword evidence="10" id="KW-0695">RNA-directed DNA polymerase</keyword>
<evidence type="ECO:0000256" key="11">
    <source>
        <dbReference type="ARBA" id="ARBA00039658"/>
    </source>
</evidence>
<dbReference type="SMART" id="SM00875">
    <property type="entry name" value="BACK"/>
    <property type="match status" value="1"/>
</dbReference>
<evidence type="ECO:0000313" key="15">
    <source>
        <dbReference type="EMBL" id="CAH1274054.1"/>
    </source>
</evidence>
<dbReference type="EMBL" id="OV696694">
    <property type="protein sequence ID" value="CAH1274054.1"/>
    <property type="molecule type" value="Genomic_DNA"/>
</dbReference>
<dbReference type="FunFam" id="3.30.420.10:FF:000063">
    <property type="entry name" value="Retrovirus-related Pol polyprotein from transposon 297-like Protein"/>
    <property type="match status" value="1"/>
</dbReference>
<evidence type="ECO:0000256" key="6">
    <source>
        <dbReference type="ARBA" id="ARBA00022722"/>
    </source>
</evidence>
<dbReference type="FunFam" id="3.10.10.10:FF:000003">
    <property type="entry name" value="Retrovirus-related Pol polyprotein from transposon 297-like Protein"/>
    <property type="match status" value="1"/>
</dbReference>
<feature type="compositionally biased region" description="Low complexity" evidence="12">
    <location>
        <begin position="1249"/>
        <end position="1271"/>
    </location>
</feature>
<evidence type="ECO:0000256" key="12">
    <source>
        <dbReference type="SAM" id="MobiDB-lite"/>
    </source>
</evidence>
<evidence type="ECO:0000259" key="13">
    <source>
        <dbReference type="PROSITE" id="PS50878"/>
    </source>
</evidence>
<keyword evidence="9" id="KW-0378">Hydrolase</keyword>
<dbReference type="FunFam" id="1.25.40.420:FF:000001">
    <property type="entry name" value="Kelch-like family member 12"/>
    <property type="match status" value="1"/>
</dbReference>
<feature type="domain" description="Reverse transcriptase" evidence="13">
    <location>
        <begin position="462"/>
        <end position="640"/>
    </location>
</feature>
<dbReference type="InterPro" id="IPR043502">
    <property type="entry name" value="DNA/RNA_pol_sf"/>
</dbReference>
<name>A0A8K0ADP8_BRALA</name>
<reference evidence="15" key="1">
    <citation type="submission" date="2022-01" db="EMBL/GenBank/DDBJ databases">
        <authorList>
            <person name="Braso-Vives M."/>
        </authorList>
    </citation>
    <scope>NUCLEOTIDE SEQUENCE</scope>
</reference>
<dbReference type="Gene3D" id="4.10.60.10">
    <property type="entry name" value="Zinc finger, CCHC-type"/>
    <property type="match status" value="1"/>
</dbReference>
<gene>
    <name evidence="15" type="primary">KLHL12</name>
    <name evidence="15" type="ORF">BLAG_LOCUS25188</name>
</gene>
<dbReference type="InterPro" id="IPR041588">
    <property type="entry name" value="Integrase_H2C2"/>
</dbReference>
<evidence type="ECO:0000256" key="2">
    <source>
        <dbReference type="ARBA" id="ARBA00012180"/>
    </source>
</evidence>
<dbReference type="Gene3D" id="2.120.10.80">
    <property type="entry name" value="Kelch-type beta propeller"/>
    <property type="match status" value="1"/>
</dbReference>
<dbReference type="InterPro" id="IPR043128">
    <property type="entry name" value="Rev_trsase/Diguanyl_cyclase"/>
</dbReference>
<dbReference type="PANTHER" id="PTHR37984">
    <property type="entry name" value="PROTEIN CBG26694"/>
    <property type="match status" value="1"/>
</dbReference>
<proteinExistence type="inferred from homology"/>
<dbReference type="Pfam" id="PF13964">
    <property type="entry name" value="Beta-prop_Calicin"/>
    <property type="match status" value="1"/>
</dbReference>
<dbReference type="FunFam" id="3.10.20.370:FF:000001">
    <property type="entry name" value="Retrovirus-related Pol polyprotein from transposon 17.6-like protein"/>
    <property type="match status" value="1"/>
</dbReference>
<evidence type="ECO:0000256" key="8">
    <source>
        <dbReference type="ARBA" id="ARBA00022759"/>
    </source>
</evidence>
<accession>A0A8K0ADP8</accession>
<dbReference type="SUPFAM" id="SSF53098">
    <property type="entry name" value="Ribonuclease H-like"/>
    <property type="match status" value="1"/>
</dbReference>
<dbReference type="Proteomes" id="UP000838412">
    <property type="component" value="Chromosome 9"/>
</dbReference>
<sequence length="1810" mass="205798">MESYGGKCPEIDWTNPALDEAWKRFKEHVELMFSGPLKDKDEKVKISYLKIWIGTSGRDILNTFEFGEGDDLTKLKTFYDKFNTYVKPKSNRVLARYKFHNRTQGPNEPVEQFIRVLINLARDCNFKDTNEMVLDRLVFGTNSNEVRKKLIGKGSELKLDEAIRVARTYESDQSTLKSIAQPVPSNDVHGVQTQHRTPYIPPRPFKKTRATGSGGRGKPKYMRPTNTCVRCGKGHNTADKCPANGKECRKCGRRNHFAAVCRSKSVNEVRSPEEEFQDFHIETVCKEKVEGDQAFVNLHIAGARESLKCKLDTGAQVNVLPERDWIKLRSKNSSLEPTKTRLFGYGNTPLEVKGKCSLRCNYKGRSGTLDFFVVKANATPVLSLQACLSLKLIQLVLTVKSSETAESIKQEYSDVFQGIGRLPGEYRIQVDPNVEPVVHAPRKFPVSLRDPLKKELDRMEALGVIQKVDEPTEWVNSLVVVEKPKSGKLRICLDPRDLNKAIKREHYQLPTLEDISTRLAGSKYFAVVDARSGYWQICLDEESSKLTTFNTAFGRYRFTRLPFGVHSAQEVFQKKMDSIFGGLEGVEVIVDDILVHGTTEEELNRRFRNMLQRARECNVKLNEEKCVLTTQEVGFFGHILTGDGLKPDPKKVDAITNMKSPTSKAELMTMLGMITYLSKFIPNLSEVTAPMRELLKEDVEFVWDSSRERALGKVKKLVAEATTLTYYDLDKEVTLQVDASKYGLGAVLMQEGKPVAFASKSLNNTEVNYAQIEKELYAIVFGCERFHQYIYGRKVHVESDHKPLESIMKKPLSTAPARLQRMLLRLQKYDLEVRHKPGKEIPVADALSRLYLDETDNMSESFEAQIHLVTSHLPVSTQRLEEVRRETEKDAQLIILTDAVKKGWPETRRQCNPHIAEFWNHRDELTVHQGIVFKSQKIVIPRAMRREMLDILHQSHMGQEKTKARAKDILFWPGMNAQIEEKIQQCSICQEHQASNLKEPMIPQAVPERPWQNVATDLFCYNGDDFIIVTDYYSKFFEFVKLNKTKSTDVITKMKKLFATHGIPEKVVSDNGPQFASELFAKFAEEWGFKHVTASPRYPQSNGLAERSVQTAKRLLRKAEADKRDPYLALLEYRNTPIDSQLESPAQILMGRRLRTRLPTTNAQLMPRNVDHKNVKLHLEARQHKQKNWYDKSARSLPTLSTGDTVRVQQQDGRWTPANVIRKCDQPRSYVVQTPEGTEYRRNRKHLRTTPAETTTAATPAPETSTKPAVTPVPVTTQQSATPAPYVTLTGVSSEAVSTVIEYMYTGHVQVDSEHVEDVLHASDLFLMTEVKLKCQDVLKDMLDSNDAVQCLRIRNLAKLYNMTTLEEKAMTFVHQNFGEISKREDILQTSIEDMRALLSDDHIQVESEESIFELVLRWIRYDESNRKQYLTELIKLVRYGDINKDFLSKIRMDDLIHDSEECQLIIDNVMSKFRAELEASPGMKTREGRLKEVLMMAGGYLNSANEQRFPIQYAQGYVIEEGKWVGLPRLPSAQGAYGTTVLHRKAYTVGGLFAKPVGTRTTAIVCSVKAYRYDSLSNTWMQVAEMNAPRAYPGVVACGGYVYAIGGLSSGGLHRNNTVERYSPKEDQWRHVASMNSARFNVATVVKDDRYIYCISGKETMVTTSQSVEVYDTETNRWRLLPPAPISFEEVPFAEVHPGDGMIHVYSIGQSECVFDSESESWTVVSNHTVPHLPDGSVRKKASVHVEKGVIYMWGGHDRNNSSKIYSSGFVYRDRTWTAMNTGGMTTMSAAFCKLKLPVEFLRGLHTKQ</sequence>
<evidence type="ECO:0000256" key="10">
    <source>
        <dbReference type="ARBA" id="ARBA00022918"/>
    </source>
</evidence>
<dbReference type="InterPro" id="IPR000210">
    <property type="entry name" value="BTB/POZ_dom"/>
</dbReference>
<evidence type="ECO:0000256" key="5">
    <source>
        <dbReference type="ARBA" id="ARBA00022695"/>
    </source>
</evidence>
<keyword evidence="4" id="KW-0808">Transferase</keyword>
<feature type="domain" description="Integrase catalytic" evidence="14">
    <location>
        <begin position="1006"/>
        <end position="1175"/>
    </location>
</feature>
<dbReference type="CDD" id="cd18186">
    <property type="entry name" value="BTB_POZ_ZBTB_KLHL-like"/>
    <property type="match status" value="1"/>
</dbReference>
<dbReference type="SUPFAM" id="SSF54695">
    <property type="entry name" value="POZ domain"/>
    <property type="match status" value="1"/>
</dbReference>
<dbReference type="Gene3D" id="1.10.340.70">
    <property type="match status" value="1"/>
</dbReference>
<dbReference type="CDD" id="cd09274">
    <property type="entry name" value="RNase_HI_RT_Ty3"/>
    <property type="match status" value="1"/>
</dbReference>
<dbReference type="CDD" id="cd01647">
    <property type="entry name" value="RT_LTR"/>
    <property type="match status" value="1"/>
</dbReference>
<dbReference type="SMART" id="SM00225">
    <property type="entry name" value="BTB"/>
    <property type="match status" value="1"/>
</dbReference>
<dbReference type="Pfam" id="PF17917">
    <property type="entry name" value="RT_RNaseH"/>
    <property type="match status" value="1"/>
</dbReference>
<dbReference type="PROSITE" id="PS50878">
    <property type="entry name" value="RT_POL"/>
    <property type="match status" value="1"/>
</dbReference>
<keyword evidence="7" id="KW-0677">Repeat</keyword>
<dbReference type="GO" id="GO:0003676">
    <property type="term" value="F:nucleic acid binding"/>
    <property type="evidence" value="ECO:0007669"/>
    <property type="project" value="InterPro"/>
</dbReference>
<dbReference type="InterPro" id="IPR050951">
    <property type="entry name" value="Retrovirus_Pol_polyprotein"/>
</dbReference>
<dbReference type="Gene3D" id="3.30.710.10">
    <property type="entry name" value="Potassium Channel Kv1.1, Chain A"/>
    <property type="match status" value="1"/>
</dbReference>
<dbReference type="Pfam" id="PF00651">
    <property type="entry name" value="BTB"/>
    <property type="match status" value="1"/>
</dbReference>
<dbReference type="Gene3D" id="3.10.20.370">
    <property type="match status" value="1"/>
</dbReference>
<protein>
    <recommendedName>
        <fullName evidence="11">Gypsy retrotransposon integrase-like protein 1</fullName>
        <ecNumber evidence="2">3.1.26.4</ecNumber>
    </recommendedName>
</protein>
<dbReference type="InterPro" id="IPR000477">
    <property type="entry name" value="RT_dom"/>
</dbReference>
<dbReference type="CDD" id="cd05481">
    <property type="entry name" value="retropepsin_like_LTR_1"/>
    <property type="match status" value="1"/>
</dbReference>
<keyword evidence="16" id="KW-1185">Reference proteome</keyword>
<dbReference type="PANTHER" id="PTHR37984:SF7">
    <property type="entry name" value="INTEGRASE CATALYTIC DOMAIN-CONTAINING PROTEIN"/>
    <property type="match status" value="1"/>
</dbReference>
<dbReference type="Gene3D" id="3.30.420.10">
    <property type="entry name" value="Ribonuclease H-like superfamily/Ribonuclease H"/>
    <property type="match status" value="1"/>
</dbReference>
<organism evidence="15 16">
    <name type="scientific">Branchiostoma lanceolatum</name>
    <name type="common">Common lancelet</name>
    <name type="synonym">Amphioxus lanceolatum</name>
    <dbReference type="NCBI Taxonomy" id="7740"/>
    <lineage>
        <taxon>Eukaryota</taxon>
        <taxon>Metazoa</taxon>
        <taxon>Chordata</taxon>
        <taxon>Cephalochordata</taxon>
        <taxon>Leptocardii</taxon>
        <taxon>Amphioxiformes</taxon>
        <taxon>Branchiostomatidae</taxon>
        <taxon>Branchiostoma</taxon>
    </lineage>
</organism>
<dbReference type="FunFam" id="3.30.70.270:FF:000026">
    <property type="entry name" value="Transposon Ty3-G Gag-Pol polyprotein"/>
    <property type="match status" value="1"/>
</dbReference>
<dbReference type="InterPro" id="IPR001584">
    <property type="entry name" value="Integrase_cat-core"/>
</dbReference>
<dbReference type="OrthoDB" id="10063781at2759"/>
<dbReference type="InterPro" id="IPR006652">
    <property type="entry name" value="Kelch_1"/>
</dbReference>
<dbReference type="SUPFAM" id="SSF117281">
    <property type="entry name" value="Kelch motif"/>
    <property type="match status" value="1"/>
</dbReference>
<keyword evidence="5" id="KW-0548">Nucleotidyltransferase</keyword>
<keyword evidence="8" id="KW-0255">Endonuclease</keyword>
<dbReference type="Gene3D" id="3.30.70.270">
    <property type="match status" value="2"/>
</dbReference>
<comment type="similarity">
    <text evidence="1">Belongs to the beta type-B retroviral polymerase family. HERV class-II K(HML-2) pol subfamily.</text>
</comment>
<dbReference type="Pfam" id="PF07707">
    <property type="entry name" value="BACK"/>
    <property type="match status" value="1"/>
</dbReference>
<evidence type="ECO:0000256" key="4">
    <source>
        <dbReference type="ARBA" id="ARBA00022679"/>
    </source>
</evidence>
<dbReference type="InterPro" id="IPR015915">
    <property type="entry name" value="Kelch-typ_b-propeller"/>
</dbReference>
<dbReference type="InterPro" id="IPR011333">
    <property type="entry name" value="SKP1/BTB/POZ_sf"/>
</dbReference>
<dbReference type="PROSITE" id="PS50994">
    <property type="entry name" value="INTEGRASE"/>
    <property type="match status" value="1"/>
</dbReference>
<evidence type="ECO:0000256" key="9">
    <source>
        <dbReference type="ARBA" id="ARBA00022801"/>
    </source>
</evidence>
<dbReference type="Pfam" id="PF00078">
    <property type="entry name" value="RVT_1"/>
    <property type="match status" value="1"/>
</dbReference>
<evidence type="ECO:0000259" key="14">
    <source>
        <dbReference type="PROSITE" id="PS50994"/>
    </source>
</evidence>
<evidence type="ECO:0000313" key="16">
    <source>
        <dbReference type="Proteomes" id="UP000838412"/>
    </source>
</evidence>
<evidence type="ECO:0000256" key="1">
    <source>
        <dbReference type="ARBA" id="ARBA00010879"/>
    </source>
</evidence>
<dbReference type="FunFam" id="1.10.340.70:FF:000003">
    <property type="entry name" value="Protein CBG25708"/>
    <property type="match status" value="1"/>
</dbReference>
<keyword evidence="3" id="KW-0880">Kelch repeat</keyword>